<dbReference type="EMBL" id="WTYU01000002">
    <property type="protein sequence ID" value="MXP15168.1"/>
    <property type="molecule type" value="Genomic_DNA"/>
</dbReference>
<dbReference type="Pfam" id="PF02563">
    <property type="entry name" value="Poly_export"/>
    <property type="match status" value="1"/>
</dbReference>
<keyword evidence="1" id="KW-0732">Signal</keyword>
<dbReference type="PANTHER" id="PTHR33619:SF3">
    <property type="entry name" value="POLYSACCHARIDE EXPORT PROTEIN GFCE-RELATED"/>
    <property type="match status" value="1"/>
</dbReference>
<evidence type="ECO:0000313" key="4">
    <source>
        <dbReference type="EMBL" id="MXP15168.1"/>
    </source>
</evidence>
<protein>
    <submittedName>
        <fullName evidence="4">Polysaccharide export protein</fullName>
    </submittedName>
</protein>
<dbReference type="Gene3D" id="3.10.560.10">
    <property type="entry name" value="Outer membrane lipoprotein wza domain like"/>
    <property type="match status" value="1"/>
</dbReference>
<feature type="domain" description="Polysaccharide export protein N-terminal" evidence="2">
    <location>
        <begin position="47"/>
        <end position="119"/>
    </location>
</feature>
<dbReference type="OrthoDB" id="8410640at2"/>
<evidence type="ECO:0000259" key="2">
    <source>
        <dbReference type="Pfam" id="PF02563"/>
    </source>
</evidence>
<dbReference type="PANTHER" id="PTHR33619">
    <property type="entry name" value="POLYSACCHARIDE EXPORT PROTEIN GFCE-RELATED"/>
    <property type="match status" value="1"/>
</dbReference>
<feature type="domain" description="Soluble ligand binding" evidence="3">
    <location>
        <begin position="126"/>
        <end position="177"/>
    </location>
</feature>
<keyword evidence="5" id="KW-1185">Reference proteome</keyword>
<gene>
    <name evidence="4" type="ORF">GRI44_10455</name>
</gene>
<dbReference type="Gene3D" id="3.30.1950.10">
    <property type="entry name" value="wza like domain"/>
    <property type="match status" value="1"/>
</dbReference>
<reference evidence="4 5" key="1">
    <citation type="submission" date="2019-12" db="EMBL/GenBank/DDBJ databases">
        <title>Genomic-based taxomic classification of the family Erythrobacteraceae.</title>
        <authorList>
            <person name="Xu L."/>
        </authorList>
    </citation>
    <scope>NUCLEOTIDE SEQUENCE [LARGE SCALE GENOMIC DNA]</scope>
    <source>
        <strain evidence="4 5">KCTC 52259</strain>
    </source>
</reference>
<evidence type="ECO:0000313" key="5">
    <source>
        <dbReference type="Proteomes" id="UP000473531"/>
    </source>
</evidence>
<sequence>MFLSACGGQTHYGPVQTASGPSSDIQILAADTLPAPSARDRSVQFRPYRIGPFDRLAIDVFGVDELARKEYRTDAGGRVSFPLAGVIEAGGLTPAELENEIAQRLRGRYIRDPQVTVNLVETVSQVVTVDGQVRQPGLYPVVGRMTLMQAVATAKGLEEFAKQDEVVVFRTVDGQRMAAIYNLRAIRSATYEDPEIYANDIVVVGESTQRRLIRDAIGLTPALLSPLVILLTR</sequence>
<dbReference type="InterPro" id="IPR019554">
    <property type="entry name" value="Soluble_ligand-bd"/>
</dbReference>
<evidence type="ECO:0000256" key="1">
    <source>
        <dbReference type="ARBA" id="ARBA00022729"/>
    </source>
</evidence>
<organism evidence="4 5">
    <name type="scientific">Allopontixanthobacter confluentis</name>
    <dbReference type="NCBI Taxonomy" id="1849021"/>
    <lineage>
        <taxon>Bacteria</taxon>
        <taxon>Pseudomonadati</taxon>
        <taxon>Pseudomonadota</taxon>
        <taxon>Alphaproteobacteria</taxon>
        <taxon>Sphingomonadales</taxon>
        <taxon>Erythrobacteraceae</taxon>
        <taxon>Allopontixanthobacter</taxon>
    </lineage>
</organism>
<dbReference type="Proteomes" id="UP000473531">
    <property type="component" value="Unassembled WGS sequence"/>
</dbReference>
<dbReference type="InterPro" id="IPR049712">
    <property type="entry name" value="Poly_export"/>
</dbReference>
<dbReference type="InterPro" id="IPR003715">
    <property type="entry name" value="Poly_export_N"/>
</dbReference>
<dbReference type="GO" id="GO:0015159">
    <property type="term" value="F:polysaccharide transmembrane transporter activity"/>
    <property type="evidence" value="ECO:0007669"/>
    <property type="project" value="InterPro"/>
</dbReference>
<dbReference type="Pfam" id="PF10531">
    <property type="entry name" value="SLBB"/>
    <property type="match status" value="1"/>
</dbReference>
<proteinExistence type="predicted"/>
<evidence type="ECO:0000259" key="3">
    <source>
        <dbReference type="Pfam" id="PF10531"/>
    </source>
</evidence>
<name>A0A6L7GJR7_9SPHN</name>
<dbReference type="AlphaFoldDB" id="A0A6L7GJR7"/>
<accession>A0A6L7GJR7</accession>
<comment type="caution">
    <text evidence="4">The sequence shown here is derived from an EMBL/GenBank/DDBJ whole genome shotgun (WGS) entry which is preliminary data.</text>
</comment>